<dbReference type="RefSeq" id="WP_035961478.1">
    <property type="nucleotide sequence ID" value="NZ_BMEG01000001.1"/>
</dbReference>
<dbReference type="PROSITE" id="PS50943">
    <property type="entry name" value="HTH_CROC1"/>
    <property type="match status" value="1"/>
</dbReference>
<dbReference type="OrthoDB" id="9796786at2"/>
<gene>
    <name evidence="3" type="ORF">BG57_21000</name>
    <name evidence="2" type="ORF">GCM10010985_09770</name>
</gene>
<comment type="caution">
    <text evidence="3">The sequence shown here is derived from an EMBL/GenBank/DDBJ whole genome shotgun (WGS) entry which is preliminary data.</text>
</comment>
<dbReference type="CDD" id="cd00093">
    <property type="entry name" value="HTH_XRE"/>
    <property type="match status" value="1"/>
</dbReference>
<dbReference type="STRING" id="1071679.BG57_21000"/>
<evidence type="ECO:0000259" key="1">
    <source>
        <dbReference type="PROSITE" id="PS50943"/>
    </source>
</evidence>
<evidence type="ECO:0000313" key="5">
    <source>
        <dbReference type="Proteomes" id="UP000597138"/>
    </source>
</evidence>
<reference evidence="2" key="4">
    <citation type="submission" date="2024-05" db="EMBL/GenBank/DDBJ databases">
        <authorList>
            <person name="Sun Q."/>
            <person name="Zhou Y."/>
        </authorList>
    </citation>
    <scope>NUCLEOTIDE SEQUENCE</scope>
    <source>
        <strain evidence="2">CGMCC 1.11013</strain>
    </source>
</reference>
<sequence>MKAHSHSRGVPEFAKTWSTLQGQVFLKPIRSEDDYRRMVALANELADHLEDEEGSLADLFGVVTDLIEVWESHHPDLPEAEPKDLLRYLLGAHDLKQKDLADIASPTVISDILAGRRAISKSVAKALAERFGTEISAFM</sequence>
<reference evidence="2" key="1">
    <citation type="journal article" date="2014" name="Int. J. Syst. Evol. Microbiol.">
        <title>Complete genome of a new Firmicutes species belonging to the dominant human colonic microbiota ('Ruminococcus bicirculans') reveals two chromosomes and a selective capacity to utilize plant glucans.</title>
        <authorList>
            <consortium name="NISC Comparative Sequencing Program"/>
            <person name="Wegmann U."/>
            <person name="Louis P."/>
            <person name="Goesmann A."/>
            <person name="Henrissat B."/>
            <person name="Duncan S.H."/>
            <person name="Flint H.J."/>
        </authorList>
    </citation>
    <scope>NUCLEOTIDE SEQUENCE</scope>
    <source>
        <strain evidence="2">CGMCC 1.11013</strain>
    </source>
</reference>
<dbReference type="SMART" id="SM00530">
    <property type="entry name" value="HTH_XRE"/>
    <property type="match status" value="1"/>
</dbReference>
<dbReference type="Proteomes" id="UP000027439">
    <property type="component" value="Unassembled WGS sequence"/>
</dbReference>
<dbReference type="EMBL" id="JFHE01000004">
    <property type="protein sequence ID" value="KDR36083.1"/>
    <property type="molecule type" value="Genomic_DNA"/>
</dbReference>
<dbReference type="GO" id="GO:0001046">
    <property type="term" value="F:core promoter sequence-specific DNA binding"/>
    <property type="evidence" value="ECO:0007669"/>
    <property type="project" value="TreeGrafter"/>
</dbReference>
<dbReference type="InterPro" id="IPR039060">
    <property type="entry name" value="Antitox_HigA"/>
</dbReference>
<proteinExistence type="predicted"/>
<evidence type="ECO:0000313" key="2">
    <source>
        <dbReference type="EMBL" id="GGD57897.1"/>
    </source>
</evidence>
<dbReference type="Gene3D" id="1.10.260.40">
    <property type="entry name" value="lambda repressor-like DNA-binding domains"/>
    <property type="match status" value="1"/>
</dbReference>
<dbReference type="PANTHER" id="PTHR40455:SF1">
    <property type="entry name" value="ANTITOXIN HIGA"/>
    <property type="match status" value="1"/>
</dbReference>
<name>A0A069P691_9BURK</name>
<feature type="domain" description="HTH cro/C1-type" evidence="1">
    <location>
        <begin position="86"/>
        <end position="138"/>
    </location>
</feature>
<reference evidence="3 4" key="2">
    <citation type="submission" date="2014-03" db="EMBL/GenBank/DDBJ databases">
        <title>Draft Genome Sequences of Four Burkholderia Strains.</title>
        <authorList>
            <person name="Liu X.Y."/>
            <person name="Li C.X."/>
            <person name="Xu J.H."/>
        </authorList>
    </citation>
    <scope>NUCLEOTIDE SEQUENCE [LARGE SCALE GENOMIC DNA]</scope>
    <source>
        <strain evidence="3 4">R27</strain>
    </source>
</reference>
<evidence type="ECO:0000313" key="3">
    <source>
        <dbReference type="EMBL" id="KDR36083.1"/>
    </source>
</evidence>
<dbReference type="Pfam" id="PF01381">
    <property type="entry name" value="HTH_3"/>
    <property type="match status" value="1"/>
</dbReference>
<dbReference type="eggNOG" id="COG5499">
    <property type="taxonomic scope" value="Bacteria"/>
</dbReference>
<protein>
    <submittedName>
        <fullName evidence="3">Transcriptional regulator</fullName>
    </submittedName>
</protein>
<keyword evidence="5" id="KW-1185">Reference proteome</keyword>
<dbReference type="Proteomes" id="UP000597138">
    <property type="component" value="Unassembled WGS sequence"/>
</dbReference>
<dbReference type="PANTHER" id="PTHR40455">
    <property type="entry name" value="ANTITOXIN HIGA"/>
    <property type="match status" value="1"/>
</dbReference>
<accession>A0A069P691</accession>
<organism evidence="3 4">
    <name type="scientific">Caballeronia grimmiae</name>
    <dbReference type="NCBI Taxonomy" id="1071679"/>
    <lineage>
        <taxon>Bacteria</taxon>
        <taxon>Pseudomonadati</taxon>
        <taxon>Pseudomonadota</taxon>
        <taxon>Betaproteobacteria</taxon>
        <taxon>Burkholderiales</taxon>
        <taxon>Burkholderiaceae</taxon>
        <taxon>Caballeronia</taxon>
    </lineage>
</organism>
<dbReference type="InterPro" id="IPR001387">
    <property type="entry name" value="Cro/C1-type_HTH"/>
</dbReference>
<reference evidence="5" key="3">
    <citation type="journal article" date="2019" name="Int. J. Syst. Evol. Microbiol.">
        <title>The Global Catalogue of Microorganisms (GCM) 10K type strain sequencing project: providing services to taxonomists for standard genome sequencing and annotation.</title>
        <authorList>
            <consortium name="The Broad Institute Genomics Platform"/>
            <consortium name="The Broad Institute Genome Sequencing Center for Infectious Disease"/>
            <person name="Wu L."/>
            <person name="Ma J."/>
        </authorList>
    </citation>
    <scope>NUCLEOTIDE SEQUENCE [LARGE SCALE GENOMIC DNA]</scope>
    <source>
        <strain evidence="5">CGMCC 1.11013</strain>
    </source>
</reference>
<evidence type="ECO:0000313" key="4">
    <source>
        <dbReference type="Proteomes" id="UP000027439"/>
    </source>
</evidence>
<dbReference type="AlphaFoldDB" id="A0A069P691"/>
<dbReference type="EMBL" id="BMEG01000001">
    <property type="protein sequence ID" value="GGD57897.1"/>
    <property type="molecule type" value="Genomic_DNA"/>
</dbReference>
<dbReference type="SUPFAM" id="SSF47413">
    <property type="entry name" value="lambda repressor-like DNA-binding domains"/>
    <property type="match status" value="1"/>
</dbReference>
<dbReference type="GO" id="GO:0006355">
    <property type="term" value="P:regulation of DNA-templated transcription"/>
    <property type="evidence" value="ECO:0007669"/>
    <property type="project" value="InterPro"/>
</dbReference>
<dbReference type="InterPro" id="IPR010982">
    <property type="entry name" value="Lambda_DNA-bd_dom_sf"/>
</dbReference>